<protein>
    <submittedName>
        <fullName evidence="6">Ripening-related protein 2</fullName>
    </submittedName>
</protein>
<gene>
    <name evidence="6" type="ORF">D8674_031215</name>
</gene>
<reference evidence="6 7" key="3">
    <citation type="submission" date="2019-11" db="EMBL/GenBank/DDBJ databases">
        <title>A de novo genome assembly of a pear dwarfing rootstock.</title>
        <authorList>
            <person name="Wang F."/>
            <person name="Wang J."/>
            <person name="Li S."/>
            <person name="Zhang Y."/>
            <person name="Fang M."/>
            <person name="Ma L."/>
            <person name="Zhao Y."/>
            <person name="Jiang S."/>
        </authorList>
    </citation>
    <scope>NUCLEOTIDE SEQUENCE [LARGE SCALE GENOMIC DNA]</scope>
    <source>
        <strain evidence="6">S2</strain>
        <tissue evidence="6">Leaf</tissue>
    </source>
</reference>
<evidence type="ECO:0000256" key="4">
    <source>
        <dbReference type="ARBA" id="ARBA00022729"/>
    </source>
</evidence>
<reference evidence="6 7" key="1">
    <citation type="submission" date="2019-09" db="EMBL/GenBank/DDBJ databases">
        <authorList>
            <person name="Ou C."/>
        </authorList>
    </citation>
    <scope>NUCLEOTIDE SEQUENCE [LARGE SCALE GENOMIC DNA]</scope>
    <source>
        <strain evidence="6">S2</strain>
        <tissue evidence="6">Leaf</tissue>
    </source>
</reference>
<keyword evidence="3" id="KW-0964">Secreted</keyword>
<comment type="subcellular location">
    <subcellularLocation>
        <location evidence="1">Secreted</location>
    </subcellularLocation>
</comment>
<dbReference type="InterPro" id="IPR036908">
    <property type="entry name" value="RlpA-like_sf"/>
</dbReference>
<comment type="similarity">
    <text evidence="2">Belongs to the kiwellin family.</text>
</comment>
<reference evidence="7" key="2">
    <citation type="submission" date="2019-10" db="EMBL/GenBank/DDBJ databases">
        <title>A de novo genome assembly of a pear dwarfing rootstock.</title>
        <authorList>
            <person name="Wang F."/>
            <person name="Wang J."/>
            <person name="Li S."/>
            <person name="Zhang Y."/>
            <person name="Fang M."/>
            <person name="Ma L."/>
            <person name="Zhao Y."/>
            <person name="Jiang S."/>
        </authorList>
    </citation>
    <scope>NUCLEOTIDE SEQUENCE [LARGE SCALE GENOMIC DNA]</scope>
</reference>
<sequence>MNNKMFSGYFFFILIIFATNWLSTEAQKCNPSGQLRGKEPPPGQCNQGNDSECCKKGKLYPTYTCSPQVSKKTKATLTINSFQKGGDGGGPSECDNKYHSDKTPIVALLTGWYNKRSRLGCDAEHDYQPPCPNNVVDASNAIWKALGVSESDPKWGFMDISWSDAQLSGFLQFSNKN</sequence>
<dbReference type="Proteomes" id="UP000327157">
    <property type="component" value="Chromosome 7"/>
</dbReference>
<dbReference type="PANTHER" id="PTHR33191">
    <property type="entry name" value="RIPENING-RELATED PROTEIN 2-RELATED"/>
    <property type="match status" value="1"/>
</dbReference>
<comment type="caution">
    <text evidence="6">The sequence shown here is derived from an EMBL/GenBank/DDBJ whole genome shotgun (WGS) entry which is preliminary data.</text>
</comment>
<dbReference type="InterPro" id="IPR039271">
    <property type="entry name" value="Kiwellin-like"/>
</dbReference>
<dbReference type="Pfam" id="PF24300">
    <property type="entry name" value="KWL1"/>
    <property type="match status" value="1"/>
</dbReference>
<evidence type="ECO:0000256" key="5">
    <source>
        <dbReference type="SAM" id="SignalP"/>
    </source>
</evidence>
<evidence type="ECO:0000313" key="6">
    <source>
        <dbReference type="EMBL" id="KAB2595765.1"/>
    </source>
</evidence>
<dbReference type="GO" id="GO:0005576">
    <property type="term" value="C:extracellular region"/>
    <property type="evidence" value="ECO:0007669"/>
    <property type="project" value="UniProtKB-SubCell"/>
</dbReference>
<organism evidence="6 7">
    <name type="scientific">Pyrus ussuriensis x Pyrus communis</name>
    <dbReference type="NCBI Taxonomy" id="2448454"/>
    <lineage>
        <taxon>Eukaryota</taxon>
        <taxon>Viridiplantae</taxon>
        <taxon>Streptophyta</taxon>
        <taxon>Embryophyta</taxon>
        <taxon>Tracheophyta</taxon>
        <taxon>Spermatophyta</taxon>
        <taxon>Magnoliopsida</taxon>
        <taxon>eudicotyledons</taxon>
        <taxon>Gunneridae</taxon>
        <taxon>Pentapetalae</taxon>
        <taxon>rosids</taxon>
        <taxon>fabids</taxon>
        <taxon>Rosales</taxon>
        <taxon>Rosaceae</taxon>
        <taxon>Amygdaloideae</taxon>
        <taxon>Maleae</taxon>
        <taxon>Pyrus</taxon>
    </lineage>
</organism>
<dbReference type="PANTHER" id="PTHR33191:SF77">
    <property type="entry name" value="RIPENING-RELATED PROTEIN 1"/>
    <property type="match status" value="1"/>
</dbReference>
<evidence type="ECO:0000313" key="7">
    <source>
        <dbReference type="Proteomes" id="UP000327157"/>
    </source>
</evidence>
<name>A0A5N5EYG3_9ROSA</name>
<accession>A0A5N5EYG3</accession>
<dbReference type="SUPFAM" id="SSF50685">
    <property type="entry name" value="Barwin-like endoglucanases"/>
    <property type="match status" value="1"/>
</dbReference>
<evidence type="ECO:0000256" key="2">
    <source>
        <dbReference type="ARBA" id="ARBA00005592"/>
    </source>
</evidence>
<proteinExistence type="inferred from homology"/>
<dbReference type="CDD" id="cd22270">
    <property type="entry name" value="DPBB_kiwellin-like"/>
    <property type="match status" value="1"/>
</dbReference>
<evidence type="ECO:0000256" key="3">
    <source>
        <dbReference type="ARBA" id="ARBA00022525"/>
    </source>
</evidence>
<dbReference type="AlphaFoldDB" id="A0A5N5EYG3"/>
<feature type="signal peptide" evidence="5">
    <location>
        <begin position="1"/>
        <end position="26"/>
    </location>
</feature>
<keyword evidence="4 5" id="KW-0732">Signal</keyword>
<keyword evidence="7" id="KW-1185">Reference proteome</keyword>
<feature type="chain" id="PRO_5024312348" evidence="5">
    <location>
        <begin position="27"/>
        <end position="177"/>
    </location>
</feature>
<dbReference type="OrthoDB" id="406505at2759"/>
<evidence type="ECO:0000256" key="1">
    <source>
        <dbReference type="ARBA" id="ARBA00004613"/>
    </source>
</evidence>
<dbReference type="EMBL" id="SMOL01000781">
    <property type="protein sequence ID" value="KAB2595765.1"/>
    <property type="molecule type" value="Genomic_DNA"/>
</dbReference>